<sequence>MLKQETILAGQVLQCRDKLYARRHNVPSDLLGDWRSLMQQADKLEPTIDRVSHKKCIRFTGNANALKTLLNDLKSLAKSLPH</sequence>
<proteinExistence type="predicted"/>
<accession>A0A3N5ZBE6</accession>
<evidence type="ECO:0000313" key="2">
    <source>
        <dbReference type="Proteomes" id="UP000275281"/>
    </source>
</evidence>
<dbReference type="OrthoDB" id="6332448at2"/>
<reference evidence="1 2" key="1">
    <citation type="submission" date="2018-11" db="EMBL/GenBank/DDBJ databases">
        <authorList>
            <person name="Ye M.-Q."/>
            <person name="Du Z.-J."/>
        </authorList>
    </citation>
    <scope>NUCLEOTIDE SEQUENCE [LARGE SCALE GENOMIC DNA]</scope>
    <source>
        <strain evidence="1 2">U0105</strain>
    </source>
</reference>
<dbReference type="RefSeq" id="WP_124026615.1">
    <property type="nucleotide sequence ID" value="NZ_JBHRSN010000005.1"/>
</dbReference>
<dbReference type="AlphaFoldDB" id="A0A3N5ZBE6"/>
<dbReference type="Proteomes" id="UP000275281">
    <property type="component" value="Unassembled WGS sequence"/>
</dbReference>
<comment type="caution">
    <text evidence="1">The sequence shown here is derived from an EMBL/GenBank/DDBJ whole genome shotgun (WGS) entry which is preliminary data.</text>
</comment>
<dbReference type="EMBL" id="RPOK01000001">
    <property type="protein sequence ID" value="RPJ68614.1"/>
    <property type="molecule type" value="Genomic_DNA"/>
</dbReference>
<keyword evidence="2" id="KW-1185">Reference proteome</keyword>
<name>A0A3N5ZBE6_9ALTE</name>
<organism evidence="1 2">
    <name type="scientific">Alteromonas sediminis</name>
    <dbReference type="NCBI Taxonomy" id="2259342"/>
    <lineage>
        <taxon>Bacteria</taxon>
        <taxon>Pseudomonadati</taxon>
        <taxon>Pseudomonadota</taxon>
        <taxon>Gammaproteobacteria</taxon>
        <taxon>Alteromonadales</taxon>
        <taxon>Alteromonadaceae</taxon>
        <taxon>Alteromonas/Salinimonas group</taxon>
        <taxon>Alteromonas</taxon>
    </lineage>
</organism>
<gene>
    <name evidence="1" type="ORF">DRW07_04210</name>
</gene>
<evidence type="ECO:0000313" key="1">
    <source>
        <dbReference type="EMBL" id="RPJ68614.1"/>
    </source>
</evidence>
<protein>
    <submittedName>
        <fullName evidence="1">Uncharacterized protein</fullName>
    </submittedName>
</protein>